<feature type="region of interest" description="Disordered" evidence="1">
    <location>
        <begin position="151"/>
        <end position="170"/>
    </location>
</feature>
<feature type="compositionally biased region" description="Acidic residues" evidence="1">
    <location>
        <begin position="497"/>
        <end position="516"/>
    </location>
</feature>
<dbReference type="EMBL" id="CP136892">
    <property type="protein sequence ID" value="WOL00621.1"/>
    <property type="molecule type" value="Genomic_DNA"/>
</dbReference>
<dbReference type="InterPro" id="IPR035925">
    <property type="entry name" value="BSD_dom_sf"/>
</dbReference>
<organism evidence="3 4">
    <name type="scientific">Canna indica</name>
    <name type="common">Indian-shot</name>
    <dbReference type="NCBI Taxonomy" id="4628"/>
    <lineage>
        <taxon>Eukaryota</taxon>
        <taxon>Viridiplantae</taxon>
        <taxon>Streptophyta</taxon>
        <taxon>Embryophyta</taxon>
        <taxon>Tracheophyta</taxon>
        <taxon>Spermatophyta</taxon>
        <taxon>Magnoliopsida</taxon>
        <taxon>Liliopsida</taxon>
        <taxon>Zingiberales</taxon>
        <taxon>Cannaceae</taxon>
        <taxon>Canna</taxon>
    </lineage>
</organism>
<feature type="compositionally biased region" description="Low complexity" evidence="1">
    <location>
        <begin position="12"/>
        <end position="28"/>
    </location>
</feature>
<dbReference type="Pfam" id="PF03909">
    <property type="entry name" value="BSD"/>
    <property type="match status" value="1"/>
</dbReference>
<gene>
    <name evidence="3" type="ORF">Cni_G09334</name>
</gene>
<feature type="compositionally biased region" description="Basic and acidic residues" evidence="1">
    <location>
        <begin position="486"/>
        <end position="496"/>
    </location>
</feature>
<feature type="region of interest" description="Disordered" evidence="1">
    <location>
        <begin position="1"/>
        <end position="53"/>
    </location>
</feature>
<dbReference type="Proteomes" id="UP001327560">
    <property type="component" value="Chromosome 3"/>
</dbReference>
<evidence type="ECO:0000256" key="1">
    <source>
        <dbReference type="SAM" id="MobiDB-lite"/>
    </source>
</evidence>
<feature type="region of interest" description="Disordered" evidence="1">
    <location>
        <begin position="274"/>
        <end position="516"/>
    </location>
</feature>
<feature type="compositionally biased region" description="Acidic residues" evidence="1">
    <location>
        <begin position="457"/>
        <end position="469"/>
    </location>
</feature>
<feature type="compositionally biased region" description="Basic and acidic residues" evidence="1">
    <location>
        <begin position="361"/>
        <end position="386"/>
    </location>
</feature>
<feature type="compositionally biased region" description="Polar residues" evidence="1">
    <location>
        <begin position="387"/>
        <end position="409"/>
    </location>
</feature>
<dbReference type="AlphaFoldDB" id="A0AAQ3Q6E1"/>
<feature type="domain" description="BSD" evidence="2">
    <location>
        <begin position="202"/>
        <end position="254"/>
    </location>
</feature>
<dbReference type="PANTHER" id="PTHR16019:SF5">
    <property type="entry name" value="BSD DOMAIN-CONTAINING PROTEIN 1"/>
    <property type="match status" value="1"/>
</dbReference>
<feature type="compositionally biased region" description="Basic and acidic residues" evidence="1">
    <location>
        <begin position="290"/>
        <end position="338"/>
    </location>
</feature>
<dbReference type="Gene3D" id="1.10.3970.10">
    <property type="entry name" value="BSD domain"/>
    <property type="match status" value="1"/>
</dbReference>
<dbReference type="InterPro" id="IPR005607">
    <property type="entry name" value="BSD_dom"/>
</dbReference>
<feature type="compositionally biased region" description="Gly residues" evidence="1">
    <location>
        <begin position="41"/>
        <end position="51"/>
    </location>
</feature>
<protein>
    <submittedName>
        <fullName evidence="3">BSD domain-containing protein 1-like</fullName>
    </submittedName>
</protein>
<dbReference type="GO" id="GO:0005737">
    <property type="term" value="C:cytoplasm"/>
    <property type="evidence" value="ECO:0007669"/>
    <property type="project" value="TreeGrafter"/>
</dbReference>
<dbReference type="SUPFAM" id="SSF140383">
    <property type="entry name" value="BSD domain-like"/>
    <property type="match status" value="1"/>
</dbReference>
<evidence type="ECO:0000259" key="2">
    <source>
        <dbReference type="PROSITE" id="PS50858"/>
    </source>
</evidence>
<proteinExistence type="predicted"/>
<accession>A0AAQ3Q6E1</accession>
<dbReference type="InterPro" id="IPR051494">
    <property type="entry name" value="BSD_domain-containing"/>
</dbReference>
<name>A0AAQ3Q6E1_9LILI</name>
<reference evidence="3 4" key="1">
    <citation type="submission" date="2023-10" db="EMBL/GenBank/DDBJ databases">
        <title>Chromosome-scale genome assembly provides insights into flower coloration mechanisms of Canna indica.</title>
        <authorList>
            <person name="Li C."/>
        </authorList>
    </citation>
    <scope>NUCLEOTIDE SEQUENCE [LARGE SCALE GENOMIC DNA]</scope>
    <source>
        <tissue evidence="3">Flower</tissue>
    </source>
</reference>
<dbReference type="SMART" id="SM00751">
    <property type="entry name" value="BSD"/>
    <property type="match status" value="1"/>
</dbReference>
<feature type="compositionally biased region" description="Acidic residues" evidence="1">
    <location>
        <begin position="274"/>
        <end position="289"/>
    </location>
</feature>
<evidence type="ECO:0000313" key="3">
    <source>
        <dbReference type="EMBL" id="WOL00621.1"/>
    </source>
</evidence>
<dbReference type="PROSITE" id="PS50858">
    <property type="entry name" value="BSD"/>
    <property type="match status" value="1"/>
</dbReference>
<dbReference type="PANTHER" id="PTHR16019">
    <property type="entry name" value="SYNAPSE-ASSOCIATED PROTEIN"/>
    <property type="match status" value="1"/>
</dbReference>
<sequence>MDFFKSVFAAEPTSPQQQESPSKSSHSPPDVDQQGSDETEGSGGGGGGGSRWTGLIKTFATRSESVIQTYRRDLEEFGSGLKKETEAFREAAARAVLDLPGSLEAGASVAQESLESVGQVIDDFGGSVWRETTEIISQSKEAILAMEAEGGGADQYPSDHGQHSETPSSRRYSRFEVQVLAIQSDINTFSVEPEDAQDFNDWRLGFDLAEKEDEIEKLCYDNGALEEFLEKLVPRLVDYETFWCRYYYRVHKLKQAEDARAKLVKRVISAEEEEDLSWEVDDDDDEGENEEVKKDDKKGTLTEDKGKEVEEEKMDETEKVDQKDHMNDKPIGVEKQAEISEVENLEGSAKKNDEGVTSDAGKTDETEKKVQKEAMKSEPDEGEKQAEVSQVDNSDASTTKIDKAMTSNAEKAENPEFSSGGVNKKSDDKIEQGGKTDAIGSSKDSKSSAVSNQPSVQEEEDFEWDEIEDLGEHKDKIPGDTSVNPLREDLRKKLSAVEDDEDLSWDIEDDDEPTNP</sequence>
<keyword evidence="4" id="KW-1185">Reference proteome</keyword>
<evidence type="ECO:0000313" key="4">
    <source>
        <dbReference type="Proteomes" id="UP001327560"/>
    </source>
</evidence>
<feature type="compositionally biased region" description="Basic and acidic residues" evidence="1">
    <location>
        <begin position="424"/>
        <end position="434"/>
    </location>
</feature>